<keyword evidence="1" id="KW-0175">Coiled coil</keyword>
<evidence type="ECO:0000256" key="1">
    <source>
        <dbReference type="SAM" id="Coils"/>
    </source>
</evidence>
<comment type="caution">
    <text evidence="2">The sequence shown here is derived from an EMBL/GenBank/DDBJ whole genome shotgun (WGS) entry which is preliminary data.</text>
</comment>
<feature type="coiled-coil region" evidence="1">
    <location>
        <begin position="77"/>
        <end position="320"/>
    </location>
</feature>
<gene>
    <name evidence="2" type="ORF">M9Y10_038621</name>
</gene>
<protein>
    <submittedName>
        <fullName evidence="2">Uncharacterized protein</fullName>
    </submittedName>
</protein>
<sequence>MSDAHSTSSLPNLLTSHLNSLHSISQEGFDQSSLNECFRSQVSELLSSKEEIISLKSQLKMSQEANQLRDAEFAFQRKQYEDEIESLKKKEQELIETVAKFQKDVIQTHKYDVQVMLSQKDDQISQITNKYQKWKNKYHSMSSEFEKMKEISSNLENSNQELNNKLSAQTEEIEKLKQASLLSTSSIPEKQTVDKNNQDQFTSLSVQIQKLEEQLTQSKNESQSIQDELNAQIASLENEKASLEKRLEKASAKVIKQQVKINNLSDENKSISSSTMEFSNQMEKENQQLRSKAKTYRKQKQAYEEQLQQMQSMMQHVELERDSIADILGIEPDDISQHWEKMTKKVEQLTNDVSSVNELKSQNEKLQKRLNAALEDSRKPSSASKTQFKNQDSYISSLQTNLKAARNEIQAKNKILARNAIIFALNQAIERMNHDILGHINNLFFSLTGEINISLRPIILAIIMINRFARLNKIESESDPTALQVFGEISSFPLRTKIDIIRNKFTSLTQELLLLKQSVKENNVLMENLIEERDVAQITLRSNSDEMDINRKKMKYLKKRMLELQTELSSLVSPEIYNDVCSSLEIVERKNKDLEEKVKELELEIDKRTELERTMNEKVEKYQISADQSSKIAHQTRAQYAAKEEEIERLKLMLKDKTKEILALERLVHLQEEKESNSKATYNCLAIENQELKRKSEITIQSTTSKLTKNDSISSTSTLKSDLTSEEEANMTDLKKAIKIEINPAFLGK</sequence>
<dbReference type="EMBL" id="JAPFFF010000006">
    <property type="protein sequence ID" value="KAK8887571.1"/>
    <property type="molecule type" value="Genomic_DNA"/>
</dbReference>
<feature type="coiled-coil region" evidence="1">
    <location>
        <begin position="577"/>
        <end position="674"/>
    </location>
</feature>
<evidence type="ECO:0000313" key="2">
    <source>
        <dbReference type="EMBL" id="KAK8887571.1"/>
    </source>
</evidence>
<dbReference type="Proteomes" id="UP001470230">
    <property type="component" value="Unassembled WGS sequence"/>
</dbReference>
<keyword evidence="3" id="KW-1185">Reference proteome</keyword>
<organism evidence="2 3">
    <name type="scientific">Tritrichomonas musculus</name>
    <dbReference type="NCBI Taxonomy" id="1915356"/>
    <lineage>
        <taxon>Eukaryota</taxon>
        <taxon>Metamonada</taxon>
        <taxon>Parabasalia</taxon>
        <taxon>Tritrichomonadida</taxon>
        <taxon>Tritrichomonadidae</taxon>
        <taxon>Tritrichomonas</taxon>
    </lineage>
</organism>
<evidence type="ECO:0000313" key="3">
    <source>
        <dbReference type="Proteomes" id="UP001470230"/>
    </source>
</evidence>
<proteinExistence type="predicted"/>
<accession>A0ABR2K9X0</accession>
<feature type="coiled-coil region" evidence="1">
    <location>
        <begin position="356"/>
        <end position="415"/>
    </location>
</feature>
<reference evidence="2 3" key="1">
    <citation type="submission" date="2024-04" db="EMBL/GenBank/DDBJ databases">
        <title>Tritrichomonas musculus Genome.</title>
        <authorList>
            <person name="Alves-Ferreira E."/>
            <person name="Grigg M."/>
            <person name="Lorenzi H."/>
            <person name="Galac M."/>
        </authorList>
    </citation>
    <scope>NUCLEOTIDE SEQUENCE [LARGE SCALE GENOMIC DNA]</scope>
    <source>
        <strain evidence="2 3">EAF2021</strain>
    </source>
</reference>
<name>A0ABR2K9X0_9EUKA</name>